<name>W4PAS5_9BACE</name>
<reference evidence="1 2" key="1">
    <citation type="journal article" date="2014" name="Genome Announc.">
        <title>Draft Genome Sequences of Three Strains of Bacteroides pyogenes Isolated from a Cat and Swine.</title>
        <authorList>
            <person name="Sakamoto M."/>
            <person name="Oshima K."/>
            <person name="Suda W."/>
            <person name="Kitamura K."/>
            <person name="Iida T."/>
            <person name="Hattori M."/>
            <person name="Ohkuma M."/>
        </authorList>
    </citation>
    <scope>NUCLEOTIDE SEQUENCE [LARGE SCALE GENOMIC DNA]</scope>
    <source>
        <strain evidence="1 2">JCM 6292</strain>
    </source>
</reference>
<dbReference type="AlphaFoldDB" id="W4PAS5"/>
<accession>W4PAS5</accession>
<organism evidence="1 2">
    <name type="scientific">Bacteroides pyogenes JCM 6292</name>
    <dbReference type="NCBI Taxonomy" id="1235809"/>
    <lineage>
        <taxon>Bacteria</taxon>
        <taxon>Pseudomonadati</taxon>
        <taxon>Bacteroidota</taxon>
        <taxon>Bacteroidia</taxon>
        <taxon>Bacteroidales</taxon>
        <taxon>Bacteroidaceae</taxon>
        <taxon>Bacteroides</taxon>
    </lineage>
</organism>
<dbReference type="EMBL" id="BAIQ01000046">
    <property type="protein sequence ID" value="GAE16867.1"/>
    <property type="molecule type" value="Genomic_DNA"/>
</dbReference>
<comment type="caution">
    <text evidence="1">The sequence shown here is derived from an EMBL/GenBank/DDBJ whole genome shotgun (WGS) entry which is preliminary data.</text>
</comment>
<evidence type="ECO:0000313" key="2">
    <source>
        <dbReference type="Proteomes" id="UP000018861"/>
    </source>
</evidence>
<gene>
    <name evidence="1" type="ORF">JCM6292_3370</name>
</gene>
<dbReference type="Proteomes" id="UP000018861">
    <property type="component" value="Unassembled WGS sequence"/>
</dbReference>
<protein>
    <submittedName>
        <fullName evidence="1">Uncharacterized protein</fullName>
    </submittedName>
</protein>
<proteinExistence type="predicted"/>
<evidence type="ECO:0000313" key="1">
    <source>
        <dbReference type="EMBL" id="GAE16867.1"/>
    </source>
</evidence>
<sequence length="54" mass="6561">MAGSLWKDEKLRSSIEAVKLFCQWLSDESMRNRQVILSLRSFFYWRVRYGRTKS</sequence>